<evidence type="ECO:0000256" key="4">
    <source>
        <dbReference type="ARBA" id="ARBA00022691"/>
    </source>
</evidence>
<keyword evidence="8" id="KW-1185">Reference proteome</keyword>
<dbReference type="GO" id="GO:0032259">
    <property type="term" value="P:methylation"/>
    <property type="evidence" value="ECO:0007669"/>
    <property type="project" value="UniProtKB-KW"/>
</dbReference>
<keyword evidence="3 7" id="KW-0808">Transferase</keyword>
<evidence type="ECO:0000313" key="7">
    <source>
        <dbReference type="EMBL" id="MFC6037564.1"/>
    </source>
</evidence>
<evidence type="ECO:0000256" key="5">
    <source>
        <dbReference type="ARBA" id="ARBA00023098"/>
    </source>
</evidence>
<dbReference type="Proteomes" id="UP001596116">
    <property type="component" value="Unassembled WGS sequence"/>
</dbReference>
<evidence type="ECO:0000256" key="3">
    <source>
        <dbReference type="ARBA" id="ARBA00022679"/>
    </source>
</evidence>
<dbReference type="CDD" id="cd02440">
    <property type="entry name" value="AdoMet_MTases"/>
    <property type="match status" value="1"/>
</dbReference>
<evidence type="ECO:0000256" key="2">
    <source>
        <dbReference type="ARBA" id="ARBA00022603"/>
    </source>
</evidence>
<dbReference type="Pfam" id="PF25371">
    <property type="entry name" value="DUF7884"/>
    <property type="match status" value="1"/>
</dbReference>
<dbReference type="InterPro" id="IPR050723">
    <property type="entry name" value="CFA/CMAS"/>
</dbReference>
<organism evidence="7 8">
    <name type="scientific">Hyphococcus aureus</name>
    <dbReference type="NCBI Taxonomy" id="2666033"/>
    <lineage>
        <taxon>Bacteria</taxon>
        <taxon>Pseudomonadati</taxon>
        <taxon>Pseudomonadota</taxon>
        <taxon>Alphaproteobacteria</taxon>
        <taxon>Parvularculales</taxon>
        <taxon>Parvularculaceae</taxon>
        <taxon>Hyphococcus</taxon>
    </lineage>
</organism>
<dbReference type="EMBL" id="JBHPON010000003">
    <property type="protein sequence ID" value="MFC6037564.1"/>
    <property type="molecule type" value="Genomic_DNA"/>
</dbReference>
<keyword evidence="4" id="KW-0949">S-adenosyl-L-methionine</keyword>
<dbReference type="InterPro" id="IPR057206">
    <property type="entry name" value="DUF7884"/>
</dbReference>
<keyword evidence="2 7" id="KW-0489">Methyltransferase</keyword>
<dbReference type="PANTHER" id="PTHR43667">
    <property type="entry name" value="CYCLOPROPANE-FATTY-ACYL-PHOSPHOLIPID SYNTHASE"/>
    <property type="match status" value="1"/>
</dbReference>
<keyword evidence="5" id="KW-0443">Lipid metabolism</keyword>
<name>A0ABW1L159_9PROT</name>
<dbReference type="SUPFAM" id="SSF53335">
    <property type="entry name" value="S-adenosyl-L-methionine-dependent methyltransferases"/>
    <property type="match status" value="1"/>
</dbReference>
<dbReference type="PIRSF" id="PIRSF003085">
    <property type="entry name" value="CMAS"/>
    <property type="match status" value="1"/>
</dbReference>
<evidence type="ECO:0000313" key="8">
    <source>
        <dbReference type="Proteomes" id="UP001596116"/>
    </source>
</evidence>
<gene>
    <name evidence="7" type="ORF">ACFMB1_18560</name>
</gene>
<dbReference type="PANTHER" id="PTHR43667:SF1">
    <property type="entry name" value="CYCLOPROPANE-FATTY-ACYL-PHOSPHOLIPID SYNTHASE"/>
    <property type="match status" value="1"/>
</dbReference>
<protein>
    <submittedName>
        <fullName evidence="7">Class I SAM-dependent methyltransferase</fullName>
        <ecNumber evidence="7">2.1.1.-</ecNumber>
    </submittedName>
</protein>
<feature type="domain" description="DUF7884" evidence="6">
    <location>
        <begin position="19"/>
        <end position="88"/>
    </location>
</feature>
<proteinExistence type="inferred from homology"/>
<sequence length="416" mass="47290">MTFWQAQLHRRLRETVRKGGIDVAYPDGSTERYGEAFAAPLGVRVKSRAWLRRLALDPELALGEAYMDGGLQIVHGDLYTLLDLVWRNILSNGGAPGPAIPAFGRRLLRRLAQFNPARRAQKNAAHHYDLGNDFYRLFLDDDMQYSCAYFEQPDLTLEEAQQSKKNLIAKKLLIEPDHSVLEIGCGWGGLGIFLAKETGATVNGVTLAKEQLRVATDRAGANSLSKHALFRLKDYRAVDGRFDRIVSVGMFEHVGLPHFQEYFDQVAKLLNDNGVALIHTIGRPDGPGVTNPWIARHIFPGGYIPSLSEIVPAIERAGLFITDLEVWRLHYAETLKEWRRRFLDNADEVKRMYDVRFVRMWEFYLVSSELSFRHGAHVVFQLQLAKRQDAVPLTRRYLLKEPAARPFQAEKPRVVA</sequence>
<comment type="caution">
    <text evidence="7">The sequence shown here is derived from an EMBL/GenBank/DDBJ whole genome shotgun (WGS) entry which is preliminary data.</text>
</comment>
<dbReference type="GO" id="GO:0008168">
    <property type="term" value="F:methyltransferase activity"/>
    <property type="evidence" value="ECO:0007669"/>
    <property type="project" value="UniProtKB-KW"/>
</dbReference>
<dbReference type="Pfam" id="PF02353">
    <property type="entry name" value="CMAS"/>
    <property type="match status" value="1"/>
</dbReference>
<comment type="similarity">
    <text evidence="1">Belongs to the CFA/CMAS family.</text>
</comment>
<dbReference type="InterPro" id="IPR003333">
    <property type="entry name" value="CMAS"/>
</dbReference>
<accession>A0ABW1L159</accession>
<dbReference type="EC" id="2.1.1.-" evidence="7"/>
<evidence type="ECO:0000259" key="6">
    <source>
        <dbReference type="Pfam" id="PF25371"/>
    </source>
</evidence>
<dbReference type="RefSeq" id="WP_379881046.1">
    <property type="nucleotide sequence ID" value="NZ_JBHPON010000003.1"/>
</dbReference>
<dbReference type="Gene3D" id="3.40.50.150">
    <property type="entry name" value="Vaccinia Virus protein VP39"/>
    <property type="match status" value="1"/>
</dbReference>
<dbReference type="InterPro" id="IPR029063">
    <property type="entry name" value="SAM-dependent_MTases_sf"/>
</dbReference>
<reference evidence="7 8" key="1">
    <citation type="submission" date="2024-09" db="EMBL/GenBank/DDBJ databases">
        <authorList>
            <person name="Zhang Z.-H."/>
        </authorList>
    </citation>
    <scope>NUCLEOTIDE SEQUENCE [LARGE SCALE GENOMIC DNA]</scope>
    <source>
        <strain evidence="7 8">HHTR114</strain>
    </source>
</reference>
<evidence type="ECO:0000256" key="1">
    <source>
        <dbReference type="ARBA" id="ARBA00010815"/>
    </source>
</evidence>